<reference evidence="3" key="1">
    <citation type="submission" date="2021-06" db="EMBL/GenBank/DDBJ databases">
        <authorList>
            <person name="Kallberg Y."/>
            <person name="Tangrot J."/>
            <person name="Rosling A."/>
        </authorList>
    </citation>
    <scope>NUCLEOTIDE SEQUENCE</scope>
    <source>
        <strain evidence="3">AZ414A</strain>
    </source>
</reference>
<evidence type="ECO:0000256" key="1">
    <source>
        <dbReference type="ARBA" id="ARBA00016056"/>
    </source>
</evidence>
<dbReference type="EMBL" id="CAJVPK010000970">
    <property type="protein sequence ID" value="CAG8562801.1"/>
    <property type="molecule type" value="Genomic_DNA"/>
</dbReference>
<dbReference type="InterPro" id="IPR003172">
    <property type="entry name" value="ML_dom"/>
</dbReference>
<evidence type="ECO:0000313" key="4">
    <source>
        <dbReference type="Proteomes" id="UP000789706"/>
    </source>
</evidence>
<dbReference type="AlphaFoldDB" id="A0A9N9BG47"/>
<evidence type="ECO:0000259" key="2">
    <source>
        <dbReference type="SMART" id="SM00737"/>
    </source>
</evidence>
<dbReference type="Gene3D" id="2.60.40.770">
    <property type="match status" value="1"/>
</dbReference>
<sequence>MPCRPSSNLLTVKLSPDPIVPGKTVAVTMSGTLAVDVPADPGSTLAEVAFLDTDYVPVIDPFSTDFCASEGIKCPIPAGTEFSTVLNVPVPASADLPSQFEIVVDIKDGKTEEFLGCALSDVLSPTLPNDDQ</sequence>
<dbReference type="SUPFAM" id="SSF81296">
    <property type="entry name" value="E set domains"/>
    <property type="match status" value="1"/>
</dbReference>
<dbReference type="Pfam" id="PF02221">
    <property type="entry name" value="E1_DerP2_DerF2"/>
    <property type="match status" value="1"/>
</dbReference>
<dbReference type="OrthoDB" id="2392981at2759"/>
<proteinExistence type="predicted"/>
<dbReference type="Proteomes" id="UP000789706">
    <property type="component" value="Unassembled WGS sequence"/>
</dbReference>
<dbReference type="SMART" id="SM00737">
    <property type="entry name" value="ML"/>
    <property type="match status" value="1"/>
</dbReference>
<accession>A0A9N9BG47</accession>
<comment type="caution">
    <text evidence="3">The sequence shown here is derived from an EMBL/GenBank/DDBJ whole genome shotgun (WGS) entry which is preliminary data.</text>
</comment>
<gene>
    <name evidence="3" type="ORF">DEBURN_LOCUS7674</name>
</gene>
<feature type="domain" description="MD-2-related lipid-recognition" evidence="2">
    <location>
        <begin position="2"/>
        <end position="122"/>
    </location>
</feature>
<protein>
    <recommendedName>
        <fullName evidence="1">Phosphatidylglycerol/phosphatidylinositol transfer protein</fullName>
    </recommendedName>
</protein>
<name>A0A9N9BG47_9GLOM</name>
<keyword evidence="4" id="KW-1185">Reference proteome</keyword>
<evidence type="ECO:0000313" key="3">
    <source>
        <dbReference type="EMBL" id="CAG8562801.1"/>
    </source>
</evidence>
<dbReference type="InterPro" id="IPR014756">
    <property type="entry name" value="Ig_E-set"/>
</dbReference>
<organism evidence="3 4">
    <name type="scientific">Diversispora eburnea</name>
    <dbReference type="NCBI Taxonomy" id="1213867"/>
    <lineage>
        <taxon>Eukaryota</taxon>
        <taxon>Fungi</taxon>
        <taxon>Fungi incertae sedis</taxon>
        <taxon>Mucoromycota</taxon>
        <taxon>Glomeromycotina</taxon>
        <taxon>Glomeromycetes</taxon>
        <taxon>Diversisporales</taxon>
        <taxon>Diversisporaceae</taxon>
        <taxon>Diversispora</taxon>
    </lineage>
</organism>